<dbReference type="InterPro" id="IPR058333">
    <property type="entry name" value="DUF8020"/>
</dbReference>
<dbReference type="Pfam" id="PF26059">
    <property type="entry name" value="DUF8020"/>
    <property type="match status" value="1"/>
</dbReference>
<protein>
    <recommendedName>
        <fullName evidence="3">DUF8020 domain-containing protein</fullName>
    </recommendedName>
</protein>
<organism evidence="5 6">
    <name type="scientific">Nocardia seriolae</name>
    <dbReference type="NCBI Taxonomy" id="37332"/>
    <lineage>
        <taxon>Bacteria</taxon>
        <taxon>Bacillati</taxon>
        <taxon>Actinomycetota</taxon>
        <taxon>Actinomycetes</taxon>
        <taxon>Mycobacteriales</taxon>
        <taxon>Nocardiaceae</taxon>
        <taxon>Nocardia</taxon>
    </lineage>
</organism>
<keyword evidence="1" id="KW-0472">Membrane</keyword>
<dbReference type="RefSeq" id="WP_033091748.1">
    <property type="nucleotide sequence ID" value="NZ_AP017900.1"/>
</dbReference>
<keyword evidence="1" id="KW-0812">Transmembrane</keyword>
<evidence type="ECO:0000313" key="7">
    <source>
        <dbReference type="Proteomes" id="UP000180166"/>
    </source>
</evidence>
<sequence length="193" mass="19343">MKYRKFATTALIAAAATGIAAGTGYAAPADPAPAVQAQPAAQVQGAQQGVDYVVTVAEAGNGIITRVTGGQFGLSADGKSVALRNQDGVVVTQVNLSSEVAGKKVELAAAIDNDGRQLTLTPVSAPNMTVKDISSQDWFFSELQHAALGAVIGGIIGFLFVGIGAPFGALIGLLVAGGQPLIDSGSAYFSGQP</sequence>
<dbReference type="GeneID" id="93374577"/>
<reference evidence="6" key="1">
    <citation type="submission" date="2015-07" db="EMBL/GenBank/DDBJ databases">
        <title>Nocardia seriolae U-1 whole genome shotgun sequence.</title>
        <authorList>
            <person name="Imajoh M."/>
            <person name="Fukumoto Y."/>
            <person name="Sukeda M."/>
            <person name="Yamane J."/>
            <person name="Yamasaki K."/>
            <person name="Shimizu M."/>
            <person name="Ohnishi K."/>
            <person name="Oshima S."/>
        </authorList>
    </citation>
    <scope>NUCLEOTIDE SEQUENCE [LARGE SCALE GENOMIC DNA]</scope>
    <source>
        <strain evidence="6">U-1</strain>
    </source>
</reference>
<dbReference type="OrthoDB" id="4570098at2"/>
<evidence type="ECO:0000259" key="3">
    <source>
        <dbReference type="Pfam" id="PF26059"/>
    </source>
</evidence>
<dbReference type="EMBL" id="BBYQ01000281">
    <property type="protein sequence ID" value="GAP33477.1"/>
    <property type="molecule type" value="Genomic_DNA"/>
</dbReference>
<gene>
    <name evidence="4" type="ORF">NS506_05045</name>
    <name evidence="5" type="ORF">NSK11_contig00281-0003</name>
</gene>
<dbReference type="KEGG" id="nsr:NS506_05045"/>
<proteinExistence type="predicted"/>
<dbReference type="Proteomes" id="UP000180166">
    <property type="component" value="Chromosome"/>
</dbReference>
<accession>A0A0B8NRV9</accession>
<evidence type="ECO:0000256" key="1">
    <source>
        <dbReference type="SAM" id="Phobius"/>
    </source>
</evidence>
<dbReference type="Proteomes" id="UP000037179">
    <property type="component" value="Unassembled WGS sequence"/>
</dbReference>
<keyword evidence="2" id="KW-0732">Signal</keyword>
<dbReference type="EMBL" id="CP017839">
    <property type="protein sequence ID" value="APA99091.1"/>
    <property type="molecule type" value="Genomic_DNA"/>
</dbReference>
<feature type="signal peptide" evidence="2">
    <location>
        <begin position="1"/>
        <end position="26"/>
    </location>
</feature>
<dbReference type="AlphaFoldDB" id="A0A0B8NRV9"/>
<evidence type="ECO:0000313" key="5">
    <source>
        <dbReference type="EMBL" id="GAP33477.1"/>
    </source>
</evidence>
<feature type="transmembrane region" description="Helical" evidence="1">
    <location>
        <begin position="146"/>
        <end position="176"/>
    </location>
</feature>
<feature type="domain" description="DUF8020" evidence="3">
    <location>
        <begin position="54"/>
        <end position="123"/>
    </location>
</feature>
<reference evidence="5 6" key="2">
    <citation type="journal article" date="2016" name="Genome Announc.">
        <title>Draft Genome Sequence of Erythromycin- and Oxytetracycline-Sensitive Nocardia seriolae Strain U-1 (NBRC 110359).</title>
        <authorList>
            <person name="Imajoh M."/>
            <person name="Sukeda M."/>
            <person name="Shimizu M."/>
            <person name="Yamane J."/>
            <person name="Ohnishi K."/>
            <person name="Oshima S."/>
        </authorList>
    </citation>
    <scope>NUCLEOTIDE SEQUENCE [LARGE SCALE GENOMIC DNA]</scope>
    <source>
        <strain evidence="5 6">U-1</strain>
    </source>
</reference>
<feature type="chain" id="PRO_5011847029" description="DUF8020 domain-containing protein" evidence="2">
    <location>
        <begin position="27"/>
        <end position="193"/>
    </location>
</feature>
<keyword evidence="6" id="KW-1185">Reference proteome</keyword>
<keyword evidence="1" id="KW-1133">Transmembrane helix</keyword>
<name>A0A0B8NRV9_9NOCA</name>
<evidence type="ECO:0000313" key="4">
    <source>
        <dbReference type="EMBL" id="APA99091.1"/>
    </source>
</evidence>
<evidence type="ECO:0000313" key="6">
    <source>
        <dbReference type="Proteomes" id="UP000037179"/>
    </source>
</evidence>
<reference evidence="4 7" key="3">
    <citation type="submission" date="2016-10" db="EMBL/GenBank/DDBJ databases">
        <title>Genome sequence of Nocardia seriolae strain EM150506, isolated from Anguila japonica.</title>
        <authorList>
            <person name="Han H.-J."/>
        </authorList>
    </citation>
    <scope>NUCLEOTIDE SEQUENCE [LARGE SCALE GENOMIC DNA]</scope>
    <source>
        <strain evidence="4 7">EM150506</strain>
    </source>
</reference>
<evidence type="ECO:0000256" key="2">
    <source>
        <dbReference type="SAM" id="SignalP"/>
    </source>
</evidence>